<dbReference type="EMBL" id="BGZK01000275">
    <property type="protein sequence ID" value="GBP33554.1"/>
    <property type="molecule type" value="Genomic_DNA"/>
</dbReference>
<name>A0A4C1V6B0_EUMVA</name>
<accession>A0A4C1V6B0</accession>
<evidence type="ECO:0000313" key="2">
    <source>
        <dbReference type="Proteomes" id="UP000299102"/>
    </source>
</evidence>
<comment type="caution">
    <text evidence="1">The sequence shown here is derived from an EMBL/GenBank/DDBJ whole genome shotgun (WGS) entry which is preliminary data.</text>
</comment>
<dbReference type="Proteomes" id="UP000299102">
    <property type="component" value="Unassembled WGS sequence"/>
</dbReference>
<reference evidence="1 2" key="1">
    <citation type="journal article" date="2019" name="Commun. Biol.">
        <title>The bagworm genome reveals a unique fibroin gene that provides high tensile strength.</title>
        <authorList>
            <person name="Kono N."/>
            <person name="Nakamura H."/>
            <person name="Ohtoshi R."/>
            <person name="Tomita M."/>
            <person name="Numata K."/>
            <person name="Arakawa K."/>
        </authorList>
    </citation>
    <scope>NUCLEOTIDE SEQUENCE [LARGE SCALE GENOMIC DNA]</scope>
</reference>
<dbReference type="AlphaFoldDB" id="A0A4C1V6B0"/>
<evidence type="ECO:0000313" key="1">
    <source>
        <dbReference type="EMBL" id="GBP33554.1"/>
    </source>
</evidence>
<organism evidence="1 2">
    <name type="scientific">Eumeta variegata</name>
    <name type="common">Bagworm moth</name>
    <name type="synonym">Eumeta japonica</name>
    <dbReference type="NCBI Taxonomy" id="151549"/>
    <lineage>
        <taxon>Eukaryota</taxon>
        <taxon>Metazoa</taxon>
        <taxon>Ecdysozoa</taxon>
        <taxon>Arthropoda</taxon>
        <taxon>Hexapoda</taxon>
        <taxon>Insecta</taxon>
        <taxon>Pterygota</taxon>
        <taxon>Neoptera</taxon>
        <taxon>Endopterygota</taxon>
        <taxon>Lepidoptera</taxon>
        <taxon>Glossata</taxon>
        <taxon>Ditrysia</taxon>
        <taxon>Tineoidea</taxon>
        <taxon>Psychidae</taxon>
        <taxon>Oiketicinae</taxon>
        <taxon>Eumeta</taxon>
    </lineage>
</organism>
<protein>
    <submittedName>
        <fullName evidence="1">Uncharacterized protein</fullName>
    </submittedName>
</protein>
<keyword evidence="2" id="KW-1185">Reference proteome</keyword>
<proteinExistence type="predicted"/>
<sequence length="128" mass="13872">MHAQFAWRVQQRHMLHATPTRVRGGTPRLAVGTGRWRVSAVCGFIREYNGRRVYLSLRAYNEPCTSVFLCGTRAATARSALCARAGSRRPLTRLSVITFKGSPVFGRRAGARGVIGVGAVRASAGSGR</sequence>
<gene>
    <name evidence="1" type="ORF">EVAR_28709_1</name>
</gene>